<dbReference type="EC" id="1.1.1.22" evidence="3"/>
<comment type="caution">
    <text evidence="10">The sequence shown here is derived from an EMBL/GenBank/DDBJ whole genome shotgun (WGS) entry which is preliminary data.</text>
</comment>
<keyword evidence="5" id="KW-0520">NAD</keyword>
<evidence type="ECO:0000256" key="1">
    <source>
        <dbReference type="ARBA" id="ARBA00004701"/>
    </source>
</evidence>
<feature type="domain" description="UDP-glucose/GDP-mannose dehydrogenase dimerisation" evidence="7">
    <location>
        <begin position="130"/>
        <end position="221"/>
    </location>
</feature>
<dbReference type="GO" id="GO:0006065">
    <property type="term" value="P:UDP-glucuronate biosynthetic process"/>
    <property type="evidence" value="ECO:0007669"/>
    <property type="project" value="UniProtKB-UniPathway"/>
</dbReference>
<dbReference type="PANTHER" id="PTHR43750">
    <property type="entry name" value="UDP-GLUCOSE 6-DEHYDROGENASE TUAD"/>
    <property type="match status" value="1"/>
</dbReference>
<evidence type="ECO:0000313" key="10">
    <source>
        <dbReference type="EMBL" id="GAI19525.1"/>
    </source>
</evidence>
<feature type="domain" description="UDP-glucose/GDP-mannose dehydrogenase N-terminal" evidence="9">
    <location>
        <begin position="7"/>
        <end position="115"/>
    </location>
</feature>
<evidence type="ECO:0000256" key="2">
    <source>
        <dbReference type="ARBA" id="ARBA00006601"/>
    </source>
</evidence>
<dbReference type="Gene3D" id="3.40.50.720">
    <property type="entry name" value="NAD(P)-binding Rossmann-like Domain"/>
    <property type="match status" value="2"/>
</dbReference>
<evidence type="ECO:0000256" key="3">
    <source>
        <dbReference type="ARBA" id="ARBA00012954"/>
    </source>
</evidence>
<evidence type="ECO:0000259" key="7">
    <source>
        <dbReference type="Pfam" id="PF00984"/>
    </source>
</evidence>
<evidence type="ECO:0000256" key="6">
    <source>
        <dbReference type="ARBA" id="ARBA00047473"/>
    </source>
</evidence>
<comment type="catalytic activity">
    <reaction evidence="6">
        <text>UDP-alpha-D-glucose + 2 NAD(+) + H2O = UDP-alpha-D-glucuronate + 2 NADH + 3 H(+)</text>
        <dbReference type="Rhea" id="RHEA:23596"/>
        <dbReference type="ChEBI" id="CHEBI:15377"/>
        <dbReference type="ChEBI" id="CHEBI:15378"/>
        <dbReference type="ChEBI" id="CHEBI:57540"/>
        <dbReference type="ChEBI" id="CHEBI:57945"/>
        <dbReference type="ChEBI" id="CHEBI:58052"/>
        <dbReference type="ChEBI" id="CHEBI:58885"/>
        <dbReference type="EC" id="1.1.1.22"/>
    </reaction>
</comment>
<dbReference type="UniPathway" id="UPA00038">
    <property type="reaction ID" value="UER00491"/>
</dbReference>
<dbReference type="Pfam" id="PF03720">
    <property type="entry name" value="UDPG_MGDP_dh_C"/>
    <property type="match status" value="1"/>
</dbReference>
<feature type="non-terminal residue" evidence="10">
    <location>
        <position position="271"/>
    </location>
</feature>
<dbReference type="Pfam" id="PF03721">
    <property type="entry name" value="UDPG_MGDP_dh_N"/>
    <property type="match status" value="1"/>
</dbReference>
<feature type="domain" description="UDP-glucose/GDP-mannose dehydrogenase C-terminal" evidence="8">
    <location>
        <begin position="244"/>
        <end position="269"/>
    </location>
</feature>
<dbReference type="SUPFAM" id="SSF48179">
    <property type="entry name" value="6-phosphogluconate dehydrogenase C-terminal domain-like"/>
    <property type="match status" value="1"/>
</dbReference>
<dbReference type="NCBIfam" id="TIGR03026">
    <property type="entry name" value="NDP-sugDHase"/>
    <property type="match status" value="1"/>
</dbReference>
<dbReference type="SUPFAM" id="SSF52413">
    <property type="entry name" value="UDP-glucose/GDP-mannose dehydrogenase C-terminal domain"/>
    <property type="match status" value="1"/>
</dbReference>
<reference evidence="10" key="1">
    <citation type="journal article" date="2014" name="Front. Microbiol.">
        <title>High frequency of phylogenetically diverse reductive dehalogenase-homologous genes in deep subseafloor sedimentary metagenomes.</title>
        <authorList>
            <person name="Kawai M."/>
            <person name="Futagami T."/>
            <person name="Toyoda A."/>
            <person name="Takaki Y."/>
            <person name="Nishi S."/>
            <person name="Hori S."/>
            <person name="Arai W."/>
            <person name="Tsubouchi T."/>
            <person name="Morono Y."/>
            <person name="Uchiyama I."/>
            <person name="Ito T."/>
            <person name="Fujiyama A."/>
            <person name="Inagaki F."/>
            <person name="Takami H."/>
        </authorList>
    </citation>
    <scope>NUCLEOTIDE SEQUENCE</scope>
    <source>
        <strain evidence="10">Expedition CK06-06</strain>
    </source>
</reference>
<gene>
    <name evidence="10" type="ORF">S06H3_36878</name>
</gene>
<evidence type="ECO:0000256" key="5">
    <source>
        <dbReference type="ARBA" id="ARBA00023027"/>
    </source>
</evidence>
<dbReference type="InterPro" id="IPR014027">
    <property type="entry name" value="UDP-Glc/GDP-Man_DH_C"/>
</dbReference>
<dbReference type="InterPro" id="IPR014026">
    <property type="entry name" value="UDP-Glc/GDP-Man_DH_dimer"/>
</dbReference>
<dbReference type="Gene3D" id="1.20.5.100">
    <property type="entry name" value="Cytochrome c1, transmembrane anchor, C-terminal"/>
    <property type="match status" value="1"/>
</dbReference>
<keyword evidence="4" id="KW-0560">Oxidoreductase</keyword>
<dbReference type="EMBL" id="BARV01022356">
    <property type="protein sequence ID" value="GAI19525.1"/>
    <property type="molecule type" value="Genomic_DNA"/>
</dbReference>
<dbReference type="AlphaFoldDB" id="X1MY05"/>
<dbReference type="InterPro" id="IPR036220">
    <property type="entry name" value="UDP-Glc/GDP-Man_DH_C_sf"/>
</dbReference>
<organism evidence="10">
    <name type="scientific">marine sediment metagenome</name>
    <dbReference type="NCBI Taxonomy" id="412755"/>
    <lineage>
        <taxon>unclassified sequences</taxon>
        <taxon>metagenomes</taxon>
        <taxon>ecological metagenomes</taxon>
    </lineage>
</organism>
<dbReference type="GO" id="GO:0003979">
    <property type="term" value="F:UDP-glucose 6-dehydrogenase activity"/>
    <property type="evidence" value="ECO:0007669"/>
    <property type="project" value="UniProtKB-EC"/>
</dbReference>
<dbReference type="PANTHER" id="PTHR43750:SF3">
    <property type="entry name" value="UDP-GLUCOSE 6-DEHYDROGENASE TUAD"/>
    <property type="match status" value="1"/>
</dbReference>
<dbReference type="InterPro" id="IPR008927">
    <property type="entry name" value="6-PGluconate_DH-like_C_sf"/>
</dbReference>
<dbReference type="InterPro" id="IPR017476">
    <property type="entry name" value="UDP-Glc/GDP-Man"/>
</dbReference>
<dbReference type="Pfam" id="PF00984">
    <property type="entry name" value="UDPG_MGDP_dh"/>
    <property type="match status" value="1"/>
</dbReference>
<protein>
    <recommendedName>
        <fullName evidence="3">UDP-glucose 6-dehydrogenase</fullName>
        <ecNumber evidence="3">1.1.1.22</ecNumber>
    </recommendedName>
</protein>
<sequence length="271" mass="29675">FVPSLPKPIEADTVIMITVGTPSLSSGAADLSYIYHIAEELRGAARQPLILTMKSTVPPGTGVKLMQRYFKDTSIAYVSNPEFLREGQAIWDWYHPSRIIIGAEDNETSKIVRQLYSDINAPLIITDITSAETIKYAANAFLVTKISFINEIANLCEAIDANIDDVAKGIGLDPRIGPDFLRAGLGYGGSCFPKDARAIDFSALNKGYDFRLLKATIEVNTRQRILAVHKLKQLLNGLAGKEIALLGLAFKPDTDDTREAPSLDIAYLLCE</sequence>
<feature type="non-terminal residue" evidence="10">
    <location>
        <position position="1"/>
    </location>
</feature>
<comment type="pathway">
    <text evidence="1">Nucleotide-sugar biosynthesis; UDP-alpha-D-glucuronate biosynthesis; UDP-alpha-D-glucuronate from UDP-alpha-D-glucose: step 1/1.</text>
</comment>
<proteinExistence type="inferred from homology"/>
<dbReference type="SUPFAM" id="SSF51735">
    <property type="entry name" value="NAD(P)-binding Rossmann-fold domains"/>
    <property type="match status" value="1"/>
</dbReference>
<evidence type="ECO:0000259" key="9">
    <source>
        <dbReference type="Pfam" id="PF03721"/>
    </source>
</evidence>
<dbReference type="PIRSF" id="PIRSF000124">
    <property type="entry name" value="UDPglc_GDPman_dh"/>
    <property type="match status" value="1"/>
</dbReference>
<dbReference type="GO" id="GO:0051287">
    <property type="term" value="F:NAD binding"/>
    <property type="evidence" value="ECO:0007669"/>
    <property type="project" value="InterPro"/>
</dbReference>
<dbReference type="InterPro" id="IPR036291">
    <property type="entry name" value="NAD(P)-bd_dom_sf"/>
</dbReference>
<name>X1MY05_9ZZZZ</name>
<evidence type="ECO:0000259" key="8">
    <source>
        <dbReference type="Pfam" id="PF03720"/>
    </source>
</evidence>
<dbReference type="InterPro" id="IPR028357">
    <property type="entry name" value="UDPglc_DH_bac"/>
</dbReference>
<dbReference type="PIRSF" id="PIRSF500134">
    <property type="entry name" value="UDPglc_DH_bac"/>
    <property type="match status" value="1"/>
</dbReference>
<dbReference type="GO" id="GO:0000271">
    <property type="term" value="P:polysaccharide biosynthetic process"/>
    <property type="evidence" value="ECO:0007669"/>
    <property type="project" value="InterPro"/>
</dbReference>
<accession>X1MY05</accession>
<evidence type="ECO:0000256" key="4">
    <source>
        <dbReference type="ARBA" id="ARBA00023002"/>
    </source>
</evidence>
<dbReference type="InterPro" id="IPR001732">
    <property type="entry name" value="UDP-Glc/GDP-Man_DH_N"/>
</dbReference>
<comment type="similarity">
    <text evidence="2">Belongs to the UDP-glucose/GDP-mannose dehydrogenase family.</text>
</comment>